<dbReference type="EMBL" id="MU118302">
    <property type="protein sequence ID" value="KAF9642996.1"/>
    <property type="molecule type" value="Genomic_DNA"/>
</dbReference>
<proteinExistence type="predicted"/>
<accession>A0ACB6Z006</accession>
<gene>
    <name evidence="1" type="ORF">BDM02DRAFT_3192343</name>
</gene>
<evidence type="ECO:0000313" key="2">
    <source>
        <dbReference type="Proteomes" id="UP000886501"/>
    </source>
</evidence>
<protein>
    <submittedName>
        <fullName evidence="1">Uncharacterized protein</fullName>
    </submittedName>
</protein>
<dbReference type="Proteomes" id="UP000886501">
    <property type="component" value="Unassembled WGS sequence"/>
</dbReference>
<evidence type="ECO:0000313" key="1">
    <source>
        <dbReference type="EMBL" id="KAF9642996.1"/>
    </source>
</evidence>
<reference evidence="1" key="1">
    <citation type="submission" date="2019-10" db="EMBL/GenBank/DDBJ databases">
        <authorList>
            <consortium name="DOE Joint Genome Institute"/>
            <person name="Kuo A."/>
            <person name="Miyauchi S."/>
            <person name="Kiss E."/>
            <person name="Drula E."/>
            <person name="Kohler A."/>
            <person name="Sanchez-Garcia M."/>
            <person name="Andreopoulos B."/>
            <person name="Barry K.W."/>
            <person name="Bonito G."/>
            <person name="Buee M."/>
            <person name="Carver A."/>
            <person name="Chen C."/>
            <person name="Cichocki N."/>
            <person name="Clum A."/>
            <person name="Culley D."/>
            <person name="Crous P.W."/>
            <person name="Fauchery L."/>
            <person name="Girlanda M."/>
            <person name="Hayes R."/>
            <person name="Keri Z."/>
            <person name="Labutti K."/>
            <person name="Lipzen A."/>
            <person name="Lombard V."/>
            <person name="Magnuson J."/>
            <person name="Maillard F."/>
            <person name="Morin E."/>
            <person name="Murat C."/>
            <person name="Nolan M."/>
            <person name="Ohm R."/>
            <person name="Pangilinan J."/>
            <person name="Pereira M."/>
            <person name="Perotto S."/>
            <person name="Peter M."/>
            <person name="Riley R."/>
            <person name="Sitrit Y."/>
            <person name="Stielow B."/>
            <person name="Szollosi G."/>
            <person name="Zifcakova L."/>
            <person name="Stursova M."/>
            <person name="Spatafora J.W."/>
            <person name="Tedersoo L."/>
            <person name="Vaario L.-M."/>
            <person name="Yamada A."/>
            <person name="Yan M."/>
            <person name="Wang P."/>
            <person name="Xu J."/>
            <person name="Bruns T."/>
            <person name="Baldrian P."/>
            <person name="Vilgalys R."/>
            <person name="Henrissat B."/>
            <person name="Grigoriev I.V."/>
            <person name="Hibbett D."/>
            <person name="Nagy L.G."/>
            <person name="Martin F.M."/>
        </authorList>
    </citation>
    <scope>NUCLEOTIDE SEQUENCE</scope>
    <source>
        <strain evidence="1">P2</strain>
    </source>
</reference>
<sequence length="153" mass="17190">MEGIEEYNGVLEVSIGYTSAMGTMLAEEVAFTNDIVGALSQQVVVLIDDHDTGCLENDHLIRRLKASHHALEVHLESFMVETATKFVRRNLTISVLRARLNNLAPMVVDLTGEEEEEEEEVQVRVESPQISLEWGNNNVLVVSGMWDFWASNF</sequence>
<reference evidence="1" key="2">
    <citation type="journal article" date="2020" name="Nat. Commun.">
        <title>Large-scale genome sequencing of mycorrhizal fungi provides insights into the early evolution of symbiotic traits.</title>
        <authorList>
            <person name="Miyauchi S."/>
            <person name="Kiss E."/>
            <person name="Kuo A."/>
            <person name="Drula E."/>
            <person name="Kohler A."/>
            <person name="Sanchez-Garcia M."/>
            <person name="Morin E."/>
            <person name="Andreopoulos B."/>
            <person name="Barry K.W."/>
            <person name="Bonito G."/>
            <person name="Buee M."/>
            <person name="Carver A."/>
            <person name="Chen C."/>
            <person name="Cichocki N."/>
            <person name="Clum A."/>
            <person name="Culley D."/>
            <person name="Crous P.W."/>
            <person name="Fauchery L."/>
            <person name="Girlanda M."/>
            <person name="Hayes R.D."/>
            <person name="Keri Z."/>
            <person name="LaButti K."/>
            <person name="Lipzen A."/>
            <person name="Lombard V."/>
            <person name="Magnuson J."/>
            <person name="Maillard F."/>
            <person name="Murat C."/>
            <person name="Nolan M."/>
            <person name="Ohm R.A."/>
            <person name="Pangilinan J."/>
            <person name="Pereira M.F."/>
            <person name="Perotto S."/>
            <person name="Peter M."/>
            <person name="Pfister S."/>
            <person name="Riley R."/>
            <person name="Sitrit Y."/>
            <person name="Stielow J.B."/>
            <person name="Szollosi G."/>
            <person name="Zifcakova L."/>
            <person name="Stursova M."/>
            <person name="Spatafora J.W."/>
            <person name="Tedersoo L."/>
            <person name="Vaario L.M."/>
            <person name="Yamada A."/>
            <person name="Yan M."/>
            <person name="Wang P."/>
            <person name="Xu J."/>
            <person name="Bruns T."/>
            <person name="Baldrian P."/>
            <person name="Vilgalys R."/>
            <person name="Dunand C."/>
            <person name="Henrissat B."/>
            <person name="Grigoriev I.V."/>
            <person name="Hibbett D."/>
            <person name="Nagy L.G."/>
            <person name="Martin F.M."/>
        </authorList>
    </citation>
    <scope>NUCLEOTIDE SEQUENCE</scope>
    <source>
        <strain evidence="1">P2</strain>
    </source>
</reference>
<organism evidence="1 2">
    <name type="scientific">Thelephora ganbajun</name>
    <name type="common">Ganba fungus</name>
    <dbReference type="NCBI Taxonomy" id="370292"/>
    <lineage>
        <taxon>Eukaryota</taxon>
        <taxon>Fungi</taxon>
        <taxon>Dikarya</taxon>
        <taxon>Basidiomycota</taxon>
        <taxon>Agaricomycotina</taxon>
        <taxon>Agaricomycetes</taxon>
        <taxon>Thelephorales</taxon>
        <taxon>Thelephoraceae</taxon>
        <taxon>Thelephora</taxon>
    </lineage>
</organism>
<keyword evidence="2" id="KW-1185">Reference proteome</keyword>
<comment type="caution">
    <text evidence="1">The sequence shown here is derived from an EMBL/GenBank/DDBJ whole genome shotgun (WGS) entry which is preliminary data.</text>
</comment>
<name>A0ACB6Z006_THEGA</name>